<keyword evidence="2" id="KW-0472">Membrane</keyword>
<gene>
    <name evidence="3" type="ORF">HYH03_000129</name>
</gene>
<evidence type="ECO:0000256" key="1">
    <source>
        <dbReference type="SAM" id="MobiDB-lite"/>
    </source>
</evidence>
<feature type="compositionally biased region" description="Low complexity" evidence="1">
    <location>
        <begin position="289"/>
        <end position="301"/>
    </location>
</feature>
<feature type="region of interest" description="Disordered" evidence="1">
    <location>
        <begin position="971"/>
        <end position="1014"/>
    </location>
</feature>
<comment type="caution">
    <text evidence="3">The sequence shown here is derived from an EMBL/GenBank/DDBJ whole genome shotgun (WGS) entry which is preliminary data.</text>
</comment>
<dbReference type="AlphaFoldDB" id="A0A836C747"/>
<feature type="compositionally biased region" description="Low complexity" evidence="1">
    <location>
        <begin position="655"/>
        <end position="673"/>
    </location>
</feature>
<feature type="compositionally biased region" description="Basic and acidic residues" evidence="1">
    <location>
        <begin position="1190"/>
        <end position="1199"/>
    </location>
</feature>
<feature type="compositionally biased region" description="Low complexity" evidence="1">
    <location>
        <begin position="1242"/>
        <end position="1252"/>
    </location>
</feature>
<dbReference type="Proteomes" id="UP000612055">
    <property type="component" value="Unassembled WGS sequence"/>
</dbReference>
<proteinExistence type="predicted"/>
<feature type="region of interest" description="Disordered" evidence="1">
    <location>
        <begin position="655"/>
        <end position="681"/>
    </location>
</feature>
<feature type="region of interest" description="Disordered" evidence="1">
    <location>
        <begin position="528"/>
        <end position="563"/>
    </location>
</feature>
<reference evidence="3" key="1">
    <citation type="journal article" date="2020" name="bioRxiv">
        <title>Comparative genomics of Chlamydomonas.</title>
        <authorList>
            <person name="Craig R.J."/>
            <person name="Hasan A.R."/>
            <person name="Ness R.W."/>
            <person name="Keightley P.D."/>
        </authorList>
    </citation>
    <scope>NUCLEOTIDE SEQUENCE</scope>
    <source>
        <strain evidence="3">CCAP 11/70</strain>
    </source>
</reference>
<dbReference type="EMBL" id="JAEHOE010000001">
    <property type="protein sequence ID" value="KAG2501624.1"/>
    <property type="molecule type" value="Genomic_DNA"/>
</dbReference>
<feature type="region of interest" description="Disordered" evidence="1">
    <location>
        <begin position="829"/>
        <end position="851"/>
    </location>
</feature>
<feature type="compositionally biased region" description="Low complexity" evidence="1">
    <location>
        <begin position="1108"/>
        <end position="1121"/>
    </location>
</feature>
<feature type="compositionally biased region" description="Polar residues" evidence="1">
    <location>
        <begin position="726"/>
        <end position="737"/>
    </location>
</feature>
<feature type="region of interest" description="Disordered" evidence="1">
    <location>
        <begin position="594"/>
        <end position="630"/>
    </location>
</feature>
<keyword evidence="2" id="KW-1133">Transmembrane helix</keyword>
<evidence type="ECO:0000256" key="2">
    <source>
        <dbReference type="SAM" id="Phobius"/>
    </source>
</evidence>
<name>A0A836C747_9CHLO</name>
<evidence type="ECO:0000313" key="4">
    <source>
        <dbReference type="Proteomes" id="UP000612055"/>
    </source>
</evidence>
<sequence>MALPLVVDSSACASFNSDDYLLIKSGTGEVLGYALVRSGGLAENNHTQLEVTANLNPESGLYFALAEGEAAGGNLEVAFTENLVNGCPGTQPEVSRQKLTADCSKRRITRTFDVPPLLFNCSANGVSGFDDFFRVFFLQIGMALSPAPCASASQQLWAGAEANQLSASCSFATVTGSCRPSTCPGAEALLAEQAAANGDVAVTTTVTTRSSVTRTVVPAVVGAVTGLILAILLVAAAMTVQKRRREARRLALRKKLRSERSGGSLLGAPADDSSCTDSSDGEAGHGQVAASGMSAASGAFGRQHRRRHRRESLAPFAFDPTSPSPRSRHLRLYSTATTATTAANQRTGAASGPLPAAASTPRTPGRDAYAVHWQTAPRAFLEDADALTSRRLQHANEASSGLVLPPPSQGVHFFSANPGSAAATPTGSTTGGHYCSLVASPSAASPRRAVYVHGRMLELPEGSVPVDRGTTGRAYGVPNSPAMSSMPSYIAKAPGSSIFPPFSGASFAGSVLGSPDARHVGRAQWPSLTAGSVAGGHDSLRSPSMAPDSPGSMSGTISGAVGDPSLLPPVPAFGSPYLGPGLRSRFQTRLETIDSDRESTATNTSAAATPVAGATPPGAVTPTGQPAGQAPGAAAAAAAGLLAEIVARGGSAASAASSAAGGDVSAPGSAPGSFTGQRMPPLMGVATGAAAAASRSGPRVPSRFADVMRGLSSAQQTVQLGPISPGSRSALHQTSPEDSIRSRSRLAEYRPPALELTPVAAAAAEVTAAPATATAAGVAPASSPTALAPAHVPAEATLSGAFGSPAVPSASAALEASTAAAGSLPFEFGPMDSTPASPARSSAQQPYRGRRLSAPGAAAHLDLAAQVRVTLDAADVDGTDSEREDGAGRRTRSRSSRSRLAQRGLDALHQPLSSAAEGVLPPGAGSARLASRRACASAPGISSVAMAGVPGEAAGSPAVSVVLNHDEIQPEIQPDEPQAGAGGAEERHSPRSGARSPCSGASTPRSGAMTPEPAGAFPGGRFALAGMLRQALAARLGLGARRADAGSNAPSASGQGVTPARLAALAGAVAAGLGGAADAGAADGVRGDGGAAEVPTGPADGEEEPARVEAASSAGEAASANVEVAPAHVEVGSEGVEAASVGPEPEAAAAAVESAVAQEEAASGASEAAAEQEETAVGALGATTAPAAEPRIEEAESAHVDTAAAQSEVALDGAEAVTPQVETAAAHAGSASDAAEAKAEGPEAPGGQPPAACQMLPEQGS</sequence>
<organism evidence="3 4">
    <name type="scientific">Edaphochlamys debaryana</name>
    <dbReference type="NCBI Taxonomy" id="47281"/>
    <lineage>
        <taxon>Eukaryota</taxon>
        <taxon>Viridiplantae</taxon>
        <taxon>Chlorophyta</taxon>
        <taxon>core chlorophytes</taxon>
        <taxon>Chlorophyceae</taxon>
        <taxon>CS clade</taxon>
        <taxon>Chlamydomonadales</taxon>
        <taxon>Chlamydomonadales incertae sedis</taxon>
        <taxon>Edaphochlamys</taxon>
    </lineage>
</organism>
<feature type="compositionally biased region" description="Low complexity" evidence="1">
    <location>
        <begin position="1224"/>
        <end position="1234"/>
    </location>
</feature>
<feature type="compositionally biased region" description="Polar residues" evidence="1">
    <location>
        <begin position="834"/>
        <end position="845"/>
    </location>
</feature>
<keyword evidence="4" id="KW-1185">Reference proteome</keyword>
<dbReference type="OrthoDB" id="10629212at2759"/>
<feature type="region of interest" description="Disordered" evidence="1">
    <location>
        <begin position="261"/>
        <end position="328"/>
    </location>
</feature>
<feature type="region of interest" description="Disordered" evidence="1">
    <location>
        <begin position="719"/>
        <end position="743"/>
    </location>
</feature>
<keyword evidence="2" id="KW-0812">Transmembrane</keyword>
<feature type="region of interest" description="Disordered" evidence="1">
    <location>
        <begin position="340"/>
        <end position="365"/>
    </location>
</feature>
<feature type="region of interest" description="Disordered" evidence="1">
    <location>
        <begin position="875"/>
        <end position="902"/>
    </location>
</feature>
<feature type="region of interest" description="Disordered" evidence="1">
    <location>
        <begin position="1084"/>
        <end position="1121"/>
    </location>
</feature>
<feature type="region of interest" description="Disordered" evidence="1">
    <location>
        <begin position="1182"/>
        <end position="1261"/>
    </location>
</feature>
<feature type="transmembrane region" description="Helical" evidence="2">
    <location>
        <begin position="216"/>
        <end position="240"/>
    </location>
</feature>
<accession>A0A836C747</accession>
<feature type="compositionally biased region" description="Low complexity" evidence="1">
    <location>
        <begin position="340"/>
        <end position="360"/>
    </location>
</feature>
<feature type="compositionally biased region" description="Low complexity" evidence="1">
    <location>
        <begin position="600"/>
        <end position="630"/>
    </location>
</feature>
<evidence type="ECO:0000313" key="3">
    <source>
        <dbReference type="EMBL" id="KAG2501624.1"/>
    </source>
</evidence>
<protein>
    <submittedName>
        <fullName evidence="3">Uncharacterized protein</fullName>
    </submittedName>
</protein>